<evidence type="ECO:0000259" key="4">
    <source>
        <dbReference type="SMART" id="SM00848"/>
    </source>
</evidence>
<dbReference type="InterPro" id="IPR038765">
    <property type="entry name" value="Papain-like_cys_pep_sf"/>
</dbReference>
<organism evidence="5 6">
    <name type="scientific">Blepharisma stoltei</name>
    <dbReference type="NCBI Taxonomy" id="1481888"/>
    <lineage>
        <taxon>Eukaryota</taxon>
        <taxon>Sar</taxon>
        <taxon>Alveolata</taxon>
        <taxon>Ciliophora</taxon>
        <taxon>Postciliodesmatophora</taxon>
        <taxon>Heterotrichea</taxon>
        <taxon>Heterotrichida</taxon>
        <taxon>Blepharismidae</taxon>
        <taxon>Blepharisma</taxon>
    </lineage>
</organism>
<feature type="domain" description="Cathepsin propeptide inhibitor" evidence="4">
    <location>
        <begin position="57"/>
        <end position="113"/>
    </location>
</feature>
<accession>A0AAU9JSM9</accession>
<dbReference type="EMBL" id="CAJZBQ010000050">
    <property type="protein sequence ID" value="CAG9329895.1"/>
    <property type="molecule type" value="Genomic_DNA"/>
</dbReference>
<keyword evidence="6" id="KW-1185">Reference proteome</keyword>
<dbReference type="PANTHER" id="PTHR12411">
    <property type="entry name" value="CYSTEINE PROTEASE FAMILY C1-RELATED"/>
    <property type="match status" value="1"/>
</dbReference>
<protein>
    <recommendedName>
        <fullName evidence="4">Cathepsin propeptide inhibitor domain-containing protein</fullName>
    </recommendedName>
</protein>
<keyword evidence="3" id="KW-0472">Membrane</keyword>
<dbReference type="Proteomes" id="UP001162131">
    <property type="component" value="Unassembled WGS sequence"/>
</dbReference>
<dbReference type="SUPFAM" id="SSF54001">
    <property type="entry name" value="Cysteine proteinases"/>
    <property type="match status" value="1"/>
</dbReference>
<keyword evidence="3" id="KW-0812">Transmembrane</keyword>
<feature type="transmembrane region" description="Helical" evidence="3">
    <location>
        <begin position="18"/>
        <end position="36"/>
    </location>
</feature>
<dbReference type="InterPro" id="IPR013201">
    <property type="entry name" value="Prot_inhib_I29"/>
</dbReference>
<keyword evidence="3" id="KW-1133">Transmembrane helix</keyword>
<evidence type="ECO:0000256" key="2">
    <source>
        <dbReference type="ARBA" id="ARBA00023145"/>
    </source>
</evidence>
<evidence type="ECO:0000256" key="1">
    <source>
        <dbReference type="ARBA" id="ARBA00008455"/>
    </source>
</evidence>
<dbReference type="GO" id="GO:0008234">
    <property type="term" value="F:cysteine-type peptidase activity"/>
    <property type="evidence" value="ECO:0007669"/>
    <property type="project" value="InterPro"/>
</dbReference>
<dbReference type="Gene3D" id="3.90.70.10">
    <property type="entry name" value="Cysteine proteinases"/>
    <property type="match status" value="1"/>
</dbReference>
<comment type="similarity">
    <text evidence="1">Belongs to the peptidase C1 family.</text>
</comment>
<proteinExistence type="inferred from homology"/>
<evidence type="ECO:0000313" key="5">
    <source>
        <dbReference type="EMBL" id="CAG9329895.1"/>
    </source>
</evidence>
<evidence type="ECO:0000256" key="3">
    <source>
        <dbReference type="SAM" id="Phobius"/>
    </source>
</evidence>
<dbReference type="AlphaFoldDB" id="A0AAU9JSM9"/>
<keyword evidence="2" id="KW-0865">Zymogen</keyword>
<comment type="caution">
    <text evidence="5">The sequence shown here is derived from an EMBL/GenBank/DDBJ whole genome shotgun (WGS) entry which is preliminary data.</text>
</comment>
<dbReference type="InterPro" id="IPR013128">
    <property type="entry name" value="Peptidase_C1A"/>
</dbReference>
<dbReference type="InterPro" id="IPR000668">
    <property type="entry name" value="Peptidase_C1A_C"/>
</dbReference>
<evidence type="ECO:0000313" key="6">
    <source>
        <dbReference type="Proteomes" id="UP001162131"/>
    </source>
</evidence>
<name>A0AAU9JSM9_9CILI</name>
<reference evidence="5" key="1">
    <citation type="submission" date="2021-09" db="EMBL/GenBank/DDBJ databases">
        <authorList>
            <consortium name="AG Swart"/>
            <person name="Singh M."/>
            <person name="Singh A."/>
            <person name="Seah K."/>
            <person name="Emmerich C."/>
        </authorList>
    </citation>
    <scope>NUCLEOTIDE SEQUENCE</scope>
    <source>
        <strain evidence="5">ATCC30299</strain>
    </source>
</reference>
<sequence>MDSYLRYKHNPSQSKKSLILFSSLFFIGILFAVFALKSSFPSKSRSLSQFELDQEQFKSFILTYNKNYPTPEEFLKRFQIFRENLAHFQEFNSQRHSWTKGITKFADMTVEEFHEKYSRPMEKVEIEHYKEFEVGDTIFSWDWRNVPGILTPIKDQHTCANCYAFASAATVESAWAISGKGLHSLSVQQITDCSLGFGNHGCNTGSYIATYGYIKNMGLSVKSIILLLIQLETAKKALLNIL</sequence>
<gene>
    <name evidence="5" type="ORF">BSTOLATCC_MIC50011</name>
</gene>
<dbReference type="SMART" id="SM00848">
    <property type="entry name" value="Inhibitor_I29"/>
    <property type="match status" value="1"/>
</dbReference>
<dbReference type="GO" id="GO:0006508">
    <property type="term" value="P:proteolysis"/>
    <property type="evidence" value="ECO:0007669"/>
    <property type="project" value="InterPro"/>
</dbReference>
<dbReference type="Pfam" id="PF00112">
    <property type="entry name" value="Peptidase_C1"/>
    <property type="match status" value="1"/>
</dbReference>
<dbReference type="Pfam" id="PF08246">
    <property type="entry name" value="Inhibitor_I29"/>
    <property type="match status" value="1"/>
</dbReference>